<dbReference type="PANTHER" id="PTHR35586:SF1">
    <property type="entry name" value="SLL1691 PROTEIN"/>
    <property type="match status" value="1"/>
</dbReference>
<dbReference type="InterPro" id="IPR025587">
    <property type="entry name" value="DUF4351"/>
</dbReference>
<comment type="caution">
    <text evidence="2">The sequence shown here is derived from an EMBL/GenBank/DDBJ whole genome shotgun (WGS) entry which is preliminary data.</text>
</comment>
<evidence type="ECO:0000313" key="3">
    <source>
        <dbReference type="Proteomes" id="UP000633943"/>
    </source>
</evidence>
<name>A0ABX1NZI4_9RHOO</name>
<organism evidence="2 3">
    <name type="scientific">Aromatoleum bremense</name>
    <dbReference type="NCBI Taxonomy" id="76115"/>
    <lineage>
        <taxon>Bacteria</taxon>
        <taxon>Pseudomonadati</taxon>
        <taxon>Pseudomonadota</taxon>
        <taxon>Betaproteobacteria</taxon>
        <taxon>Rhodocyclales</taxon>
        <taxon>Rhodocyclaceae</taxon>
        <taxon>Aromatoleum</taxon>
    </lineage>
</organism>
<protein>
    <submittedName>
        <fullName evidence="2">DUF4351 domain-containing protein</fullName>
    </submittedName>
</protein>
<sequence>MAKYITSIERIGRVEGKREAIQYLLTRRFGPLPPAAAERVAQAKREQLELWLDRLFDARTLDDLLDPDALDYGEVGYTTSVERLPFNRVPQEGFQEELLKSHREGFRKGFRDGFHQGRTEGTRSVLSRLLTRGFGPIPTEVAERLGNAPVEQLEWWAEQIDNARKLDDVFVGR</sequence>
<evidence type="ECO:0000259" key="1">
    <source>
        <dbReference type="Pfam" id="PF14261"/>
    </source>
</evidence>
<dbReference type="PANTHER" id="PTHR35586">
    <property type="entry name" value="SLL1691 PROTEIN"/>
    <property type="match status" value="1"/>
</dbReference>
<gene>
    <name evidence="2" type="ORF">GPA24_18390</name>
</gene>
<dbReference type="Proteomes" id="UP000633943">
    <property type="component" value="Unassembled WGS sequence"/>
</dbReference>
<dbReference type="RefSeq" id="WP_169203981.1">
    <property type="nucleotide sequence ID" value="NZ_CP059467.1"/>
</dbReference>
<evidence type="ECO:0000313" key="2">
    <source>
        <dbReference type="EMBL" id="NMG17469.1"/>
    </source>
</evidence>
<accession>A0ABX1NZI4</accession>
<dbReference type="EMBL" id="WTVP01000079">
    <property type="protein sequence ID" value="NMG17469.1"/>
    <property type="molecule type" value="Genomic_DNA"/>
</dbReference>
<feature type="domain" description="DUF4351" evidence="1">
    <location>
        <begin position="116"/>
        <end position="160"/>
    </location>
</feature>
<keyword evidence="3" id="KW-1185">Reference proteome</keyword>
<proteinExistence type="predicted"/>
<dbReference type="Pfam" id="PF14261">
    <property type="entry name" value="DUF4351"/>
    <property type="match status" value="2"/>
</dbReference>
<reference evidence="2 3" key="1">
    <citation type="submission" date="2019-12" db="EMBL/GenBank/DDBJ databases">
        <title>Comparative genomics gives insights into the taxonomy of the Azoarcus-Aromatoleum group and reveals separate origins of nif in the plant-associated Azoarcus and non-plant-associated Aromatoleum sub-groups.</title>
        <authorList>
            <person name="Lafos M."/>
            <person name="Maluk M."/>
            <person name="Batista M."/>
            <person name="Junghare M."/>
            <person name="Carmona M."/>
            <person name="Faoro H."/>
            <person name="Cruz L.M."/>
            <person name="Battistoni F."/>
            <person name="De Souza E."/>
            <person name="Pedrosa F."/>
            <person name="Chen W.-M."/>
            <person name="Poole P.S."/>
            <person name="Dixon R.A."/>
            <person name="James E.K."/>
        </authorList>
    </citation>
    <scope>NUCLEOTIDE SEQUENCE [LARGE SCALE GENOMIC DNA]</scope>
    <source>
        <strain evidence="2 3">PbN1</strain>
    </source>
</reference>
<feature type="domain" description="DUF4351" evidence="1">
    <location>
        <begin position="12"/>
        <end position="64"/>
    </location>
</feature>